<protein>
    <submittedName>
        <fullName evidence="2">Uncharacterized protein</fullName>
    </submittedName>
</protein>
<sequence length="252" mass="25396">SRKRKEAAPSSSSGANDEGGGSGTPSNGSGTGTGSSGEPSGAGAGPPAGPGPGPGSGQGPSAGPAGSHHRGMADIPEGHQPQPQPDDQQTWRAYYEHPLTAATTAMLNIGGGADEQSATMGFICEYYKLPSFQPDGKDKLTDIWPAGSGAGGILTSQLKATNGLVSGAGIELTTPPLTSAAAAQLNSQELQGLFINQHIGYAGQSAITDQSLQLVKREPEDLSHHRKIDCSSPSSGSLDGSIIISKQSRAKV</sequence>
<gene>
    <name evidence="2" type="ORF">CALMAC_LOCUS14027</name>
</gene>
<feature type="region of interest" description="Disordered" evidence="1">
    <location>
        <begin position="1"/>
        <end position="88"/>
    </location>
</feature>
<dbReference type="EMBL" id="CAACVG010009945">
    <property type="protein sequence ID" value="VEN54592.1"/>
    <property type="molecule type" value="Genomic_DNA"/>
</dbReference>
<accession>A0A653D3R5</accession>
<dbReference type="AlphaFoldDB" id="A0A653D3R5"/>
<proteinExistence type="predicted"/>
<feature type="non-terminal residue" evidence="2">
    <location>
        <position position="1"/>
    </location>
</feature>
<feature type="compositionally biased region" description="Gly residues" evidence="1">
    <location>
        <begin position="17"/>
        <end position="46"/>
    </location>
</feature>
<evidence type="ECO:0000313" key="2">
    <source>
        <dbReference type="EMBL" id="VEN54592.1"/>
    </source>
</evidence>
<dbReference type="Proteomes" id="UP000410492">
    <property type="component" value="Unassembled WGS sequence"/>
</dbReference>
<name>A0A653D3R5_CALMS</name>
<feature type="compositionally biased region" description="Low complexity" evidence="1">
    <location>
        <begin position="230"/>
        <end position="240"/>
    </location>
</feature>
<reference evidence="2 3" key="1">
    <citation type="submission" date="2019-01" db="EMBL/GenBank/DDBJ databases">
        <authorList>
            <person name="Sayadi A."/>
        </authorList>
    </citation>
    <scope>NUCLEOTIDE SEQUENCE [LARGE SCALE GENOMIC DNA]</scope>
</reference>
<keyword evidence="3" id="KW-1185">Reference proteome</keyword>
<evidence type="ECO:0000256" key="1">
    <source>
        <dbReference type="SAM" id="MobiDB-lite"/>
    </source>
</evidence>
<organism evidence="2 3">
    <name type="scientific">Callosobruchus maculatus</name>
    <name type="common">Southern cowpea weevil</name>
    <name type="synonym">Pulse bruchid</name>
    <dbReference type="NCBI Taxonomy" id="64391"/>
    <lineage>
        <taxon>Eukaryota</taxon>
        <taxon>Metazoa</taxon>
        <taxon>Ecdysozoa</taxon>
        <taxon>Arthropoda</taxon>
        <taxon>Hexapoda</taxon>
        <taxon>Insecta</taxon>
        <taxon>Pterygota</taxon>
        <taxon>Neoptera</taxon>
        <taxon>Endopterygota</taxon>
        <taxon>Coleoptera</taxon>
        <taxon>Polyphaga</taxon>
        <taxon>Cucujiformia</taxon>
        <taxon>Chrysomeloidea</taxon>
        <taxon>Chrysomelidae</taxon>
        <taxon>Bruchinae</taxon>
        <taxon>Bruchini</taxon>
        <taxon>Callosobruchus</taxon>
    </lineage>
</organism>
<feature type="non-terminal residue" evidence="2">
    <location>
        <position position="252"/>
    </location>
</feature>
<dbReference type="OrthoDB" id="7680836at2759"/>
<feature type="region of interest" description="Disordered" evidence="1">
    <location>
        <begin position="218"/>
        <end position="240"/>
    </location>
</feature>
<evidence type="ECO:0000313" key="3">
    <source>
        <dbReference type="Proteomes" id="UP000410492"/>
    </source>
</evidence>